<reference evidence="2 3" key="1">
    <citation type="submission" date="2020-04" db="EMBL/GenBank/DDBJ databases">
        <title>Perkinsus olseni comparative genomics.</title>
        <authorList>
            <person name="Bogema D.R."/>
        </authorList>
    </citation>
    <scope>NUCLEOTIDE SEQUENCE [LARGE SCALE GENOMIC DNA]</scope>
    <source>
        <strain evidence="2">ATCC PRA-205</strain>
    </source>
</reference>
<dbReference type="EMBL" id="JABANM010029195">
    <property type="protein sequence ID" value="KAF4708411.1"/>
    <property type="molecule type" value="Genomic_DNA"/>
</dbReference>
<feature type="region of interest" description="Disordered" evidence="1">
    <location>
        <begin position="222"/>
        <end position="242"/>
    </location>
</feature>
<organism evidence="2 3">
    <name type="scientific">Perkinsus olseni</name>
    <name type="common">Perkinsus atlanticus</name>
    <dbReference type="NCBI Taxonomy" id="32597"/>
    <lineage>
        <taxon>Eukaryota</taxon>
        <taxon>Sar</taxon>
        <taxon>Alveolata</taxon>
        <taxon>Perkinsozoa</taxon>
        <taxon>Perkinsea</taxon>
        <taxon>Perkinsida</taxon>
        <taxon>Perkinsidae</taxon>
        <taxon>Perkinsus</taxon>
    </lineage>
</organism>
<accession>A0A7J6QJW6</accession>
<feature type="non-terminal residue" evidence="2">
    <location>
        <position position="305"/>
    </location>
</feature>
<dbReference type="AlphaFoldDB" id="A0A7J6QJW6"/>
<sequence>MHTLLSKIVIGFGRGGGKPPTGFVTSDSLPAGSYKAVEQNGTICPELPRLVSFEVVVTGGGRGQLASFKAAVSPSRSSTVRDLIDGPENATLVWYIGTHIWKLRQFGSLQIGLSPNCFHVEPKDAAYDFLSDFYIQLRLPMPSRLTSHLVFCQTEIGVIVGIGRNTPPGRYWNSTLYGFRVALSNSSTVGSLFNGPLGGALVRSKKRSSQFLSGGGPPKLAKIGKKVSDGRSSGSLDGAAKSTASELPLSGRTYKAVAQNGTICPELSDLTDFEMVVTNGEEGQLVNLAVVAEGERVTMEKALPV</sequence>
<gene>
    <name evidence="2" type="ORF">FOZ62_008155</name>
</gene>
<name>A0A7J6QJW6_PEROL</name>
<protein>
    <submittedName>
        <fullName evidence="2">Uncharacterized protein</fullName>
    </submittedName>
</protein>
<proteinExistence type="predicted"/>
<evidence type="ECO:0000313" key="2">
    <source>
        <dbReference type="EMBL" id="KAF4708411.1"/>
    </source>
</evidence>
<evidence type="ECO:0000256" key="1">
    <source>
        <dbReference type="SAM" id="MobiDB-lite"/>
    </source>
</evidence>
<comment type="caution">
    <text evidence="2">The sequence shown here is derived from an EMBL/GenBank/DDBJ whole genome shotgun (WGS) entry which is preliminary data.</text>
</comment>
<evidence type="ECO:0000313" key="3">
    <source>
        <dbReference type="Proteomes" id="UP000574390"/>
    </source>
</evidence>
<dbReference type="Proteomes" id="UP000574390">
    <property type="component" value="Unassembled WGS sequence"/>
</dbReference>